<dbReference type="PANTHER" id="PTHR12304">
    <property type="entry name" value="INOSINE-URIDINE PREFERRING NUCLEOSIDE HYDROLASE"/>
    <property type="match status" value="1"/>
</dbReference>
<protein>
    <submittedName>
        <fullName evidence="4">Nucleoside hydrolase</fullName>
    </submittedName>
</protein>
<evidence type="ECO:0000313" key="5">
    <source>
        <dbReference type="Proteomes" id="UP000233332"/>
    </source>
</evidence>
<evidence type="ECO:0000259" key="3">
    <source>
        <dbReference type="Pfam" id="PF01156"/>
    </source>
</evidence>
<dbReference type="InterPro" id="IPR001910">
    <property type="entry name" value="Inosine/uridine_hydrolase_dom"/>
</dbReference>
<evidence type="ECO:0000256" key="1">
    <source>
        <dbReference type="ARBA" id="ARBA00022801"/>
    </source>
</evidence>
<keyword evidence="5" id="KW-1185">Reference proteome</keyword>
<evidence type="ECO:0000256" key="2">
    <source>
        <dbReference type="ARBA" id="ARBA00023295"/>
    </source>
</evidence>
<dbReference type="GO" id="GO:0005829">
    <property type="term" value="C:cytosol"/>
    <property type="evidence" value="ECO:0007669"/>
    <property type="project" value="TreeGrafter"/>
</dbReference>
<sequence length="309" mass="32616">MGLWIDTDMGFDDLASVLVLAHAGRLIDGMSLIAGNSPLETVRSNAASAAKLFGWDFPIFTGREKAVLGGLETAQAILGPRGMQSAGAHLPECRPLTERCAFGALCKWLEQPALGDDKKHILALGPLGNLAALALARPDLARKIDQITWMGGAAGRGNHTALAEYNAFADPEALAIVLAHELPVRMVELDLCRKVIATPDDVHAIRIAGGQNASLLADLTDGYINIGISRGRSGMAIFDPVAAITLLDPDVVQFANTHVAVDTSHGVARGQTHIDPTATAKFNAQYGVTVDADRARTMIFDALKAEAAK</sequence>
<feature type="domain" description="Inosine/uridine-preferring nucleoside hydrolase" evidence="3">
    <location>
        <begin position="3"/>
        <end position="294"/>
    </location>
</feature>
<name>A0A2N3L4T1_9PROT</name>
<dbReference type="AlphaFoldDB" id="A0A2N3L4T1"/>
<dbReference type="SUPFAM" id="SSF53590">
    <property type="entry name" value="Nucleoside hydrolase"/>
    <property type="match status" value="1"/>
</dbReference>
<keyword evidence="2" id="KW-0326">Glycosidase</keyword>
<evidence type="ECO:0000313" key="4">
    <source>
        <dbReference type="EMBL" id="PKR57707.1"/>
    </source>
</evidence>
<dbReference type="Proteomes" id="UP000233332">
    <property type="component" value="Unassembled WGS sequence"/>
</dbReference>
<dbReference type="Gene3D" id="3.90.245.10">
    <property type="entry name" value="Ribonucleoside hydrolase-like"/>
    <property type="match status" value="1"/>
</dbReference>
<gene>
    <name evidence="4" type="ORF">COO92_13095</name>
</gene>
<dbReference type="InterPro" id="IPR036452">
    <property type="entry name" value="Ribo_hydro-like"/>
</dbReference>
<reference evidence="4 5" key="1">
    <citation type="submission" date="2017-09" db="EMBL/GenBank/DDBJ databases">
        <title>Biodiversity and function of Thalassospira species in the particle-attached aromatic-hydrocarbon-degrading consortia from the surface seawater of the China South Sea.</title>
        <authorList>
            <person name="Dong C."/>
            <person name="Lai Q."/>
            <person name="Shao Z."/>
        </authorList>
    </citation>
    <scope>NUCLEOTIDE SEQUENCE [LARGE SCALE GENOMIC DNA]</scope>
    <source>
        <strain evidence="4 5">139Z-12</strain>
    </source>
</reference>
<dbReference type="EMBL" id="NXGX01000005">
    <property type="protein sequence ID" value="PKR57707.1"/>
    <property type="molecule type" value="Genomic_DNA"/>
</dbReference>
<keyword evidence="1 4" id="KW-0378">Hydrolase</keyword>
<proteinExistence type="predicted"/>
<dbReference type="GO" id="GO:0008477">
    <property type="term" value="F:purine nucleosidase activity"/>
    <property type="evidence" value="ECO:0007669"/>
    <property type="project" value="TreeGrafter"/>
</dbReference>
<dbReference type="RefSeq" id="WP_101302776.1">
    <property type="nucleotide sequence ID" value="NZ_NXGX01000005.1"/>
</dbReference>
<comment type="caution">
    <text evidence="4">The sequence shown here is derived from an EMBL/GenBank/DDBJ whole genome shotgun (WGS) entry which is preliminary data.</text>
</comment>
<dbReference type="Pfam" id="PF01156">
    <property type="entry name" value="IU_nuc_hydro"/>
    <property type="match status" value="1"/>
</dbReference>
<organism evidence="4 5">
    <name type="scientific">Thalassospira lohafexi</name>
    <dbReference type="NCBI Taxonomy" id="744227"/>
    <lineage>
        <taxon>Bacteria</taxon>
        <taxon>Pseudomonadati</taxon>
        <taxon>Pseudomonadota</taxon>
        <taxon>Alphaproteobacteria</taxon>
        <taxon>Rhodospirillales</taxon>
        <taxon>Thalassospiraceae</taxon>
        <taxon>Thalassospira</taxon>
    </lineage>
</organism>
<dbReference type="GO" id="GO:0006152">
    <property type="term" value="P:purine nucleoside catabolic process"/>
    <property type="evidence" value="ECO:0007669"/>
    <property type="project" value="TreeGrafter"/>
</dbReference>
<accession>A0A2N3L4T1</accession>
<dbReference type="PANTHER" id="PTHR12304:SF4">
    <property type="entry name" value="URIDINE NUCLEOSIDASE"/>
    <property type="match status" value="1"/>
</dbReference>
<dbReference type="InterPro" id="IPR023186">
    <property type="entry name" value="IUNH"/>
</dbReference>